<keyword evidence="8" id="KW-1185">Reference proteome</keyword>
<evidence type="ECO:0000259" key="6">
    <source>
        <dbReference type="Pfam" id="PF00082"/>
    </source>
</evidence>
<dbReference type="EMBL" id="JBHRXI010000008">
    <property type="protein sequence ID" value="MFC3613778.1"/>
    <property type="molecule type" value="Genomic_DNA"/>
</dbReference>
<protein>
    <submittedName>
        <fullName evidence="7">S8 family serine peptidase</fullName>
    </submittedName>
</protein>
<keyword evidence="3" id="KW-0378">Hydrolase</keyword>
<dbReference type="InterPro" id="IPR000209">
    <property type="entry name" value="Peptidase_S8/S53_dom"/>
</dbReference>
<dbReference type="PROSITE" id="PS00137">
    <property type="entry name" value="SUBTILASE_HIS"/>
    <property type="match status" value="1"/>
</dbReference>
<proteinExistence type="inferred from homology"/>
<dbReference type="Gene3D" id="3.40.50.200">
    <property type="entry name" value="Peptidase S8/S53 domain"/>
    <property type="match status" value="1"/>
</dbReference>
<dbReference type="InterPro" id="IPR036852">
    <property type="entry name" value="Peptidase_S8/S53_dom_sf"/>
</dbReference>
<comment type="caution">
    <text evidence="7">The sequence shown here is derived from an EMBL/GenBank/DDBJ whole genome shotgun (WGS) entry which is preliminary data.</text>
</comment>
<dbReference type="Pfam" id="PF00082">
    <property type="entry name" value="Peptidase_S8"/>
    <property type="match status" value="1"/>
</dbReference>
<dbReference type="SUPFAM" id="SSF52743">
    <property type="entry name" value="Subtilisin-like"/>
    <property type="match status" value="1"/>
</dbReference>
<organism evidence="7 8">
    <name type="scientific">Lutimaribacter marinistellae</name>
    <dbReference type="NCBI Taxonomy" id="1820329"/>
    <lineage>
        <taxon>Bacteria</taxon>
        <taxon>Pseudomonadati</taxon>
        <taxon>Pseudomonadota</taxon>
        <taxon>Alphaproteobacteria</taxon>
        <taxon>Rhodobacterales</taxon>
        <taxon>Roseobacteraceae</taxon>
        <taxon>Lutimaribacter</taxon>
    </lineage>
</organism>
<keyword evidence="2" id="KW-0645">Protease</keyword>
<evidence type="ECO:0000256" key="5">
    <source>
        <dbReference type="SAM" id="MobiDB-lite"/>
    </source>
</evidence>
<dbReference type="RefSeq" id="WP_386734971.1">
    <property type="nucleotide sequence ID" value="NZ_JBHRXI010000008.1"/>
</dbReference>
<dbReference type="PANTHER" id="PTHR43806">
    <property type="entry name" value="PEPTIDASE S8"/>
    <property type="match status" value="1"/>
</dbReference>
<comment type="similarity">
    <text evidence="1">Belongs to the peptidase S8 family.</text>
</comment>
<feature type="region of interest" description="Disordered" evidence="5">
    <location>
        <begin position="675"/>
        <end position="703"/>
    </location>
</feature>
<dbReference type="InterPro" id="IPR050131">
    <property type="entry name" value="Peptidase_S8_subtilisin-like"/>
</dbReference>
<sequence>MAFEWEDLDPRDIPRNPLTDFALNTMERFVAEDIGIGQTDDPEKRSAAFEEQWFLALASVARDKEGKSLTIEQLVSKALDYPGDPPISNSLVIPGEYDKDAWKRTDLDVITIYARRNYLNAVNAPDGEERLGIRSVTVSTPLREGTVVPPGEPFLPPTIEVPATSTTVVTAVIDHGIAVAHDLFRADDGSGNLLRSRVDFFLDMDAFPDASAKIPSTLGRVWTRCEIETILKANFHDGLLDEAAVYRDLGLIDYKTRPFNACAHRVSHGTHVAGLAAGYKPQDDPGLDRPIIAVQLPTRLVSNTLGYGLEDALEQALDFISKRLDHYVIGRSVADVPLVINFSFGNFMGPHDGTSEIARAIDAKLTDMASASKRPRLLVLPSGNGNLSRCHGLVRLTEQEPSQDLNWRIQPGDRSASILSIWLPALTPVDDAVKVEVSIPGFGTPKSLVAGMTPQHSFLKRTTPSGVKEIVGVIAYRPPAPPTQRGQFTVLAVPTEHLESSGPVAPFGDWQLRLVKGNDLDDLVLHIWVQRDETLPGFPEFGRQSYLSDPTYRRFDKPGGAPLLDDPIAPDSAVSRAGMINGIACGNLPAVIAGYVRSNSTMASYSAGGPTLNGFRLAGPDASAVSDDSLVLHGVLSAGSSSGSRVSMNGTSVATPQVARWAADRIALSPTSPFQRATVAAKAETDDPPAPGKPSPLRTGGGRLRLPTVFGALRWPGQ</sequence>
<dbReference type="PRINTS" id="PR00723">
    <property type="entry name" value="SUBTILISIN"/>
</dbReference>
<evidence type="ECO:0000256" key="2">
    <source>
        <dbReference type="ARBA" id="ARBA00022670"/>
    </source>
</evidence>
<dbReference type="InterPro" id="IPR022398">
    <property type="entry name" value="Peptidase_S8_His-AS"/>
</dbReference>
<evidence type="ECO:0000256" key="1">
    <source>
        <dbReference type="ARBA" id="ARBA00011073"/>
    </source>
</evidence>
<accession>A0ABV7TI56</accession>
<evidence type="ECO:0000313" key="8">
    <source>
        <dbReference type="Proteomes" id="UP001595629"/>
    </source>
</evidence>
<dbReference type="Gene3D" id="2.60.120.1290">
    <property type="match status" value="1"/>
</dbReference>
<keyword evidence="4" id="KW-0720">Serine protease</keyword>
<feature type="domain" description="Peptidase S8/S53" evidence="6">
    <location>
        <begin position="167"/>
        <end position="671"/>
    </location>
</feature>
<name>A0ABV7TI56_9RHOB</name>
<evidence type="ECO:0000256" key="3">
    <source>
        <dbReference type="ARBA" id="ARBA00022801"/>
    </source>
</evidence>
<gene>
    <name evidence="7" type="ORF">ACFORG_08415</name>
</gene>
<dbReference type="PANTHER" id="PTHR43806:SF11">
    <property type="entry name" value="CEREVISIN-RELATED"/>
    <property type="match status" value="1"/>
</dbReference>
<reference evidence="8" key="1">
    <citation type="journal article" date="2019" name="Int. J. Syst. Evol. Microbiol.">
        <title>The Global Catalogue of Microorganisms (GCM) 10K type strain sequencing project: providing services to taxonomists for standard genome sequencing and annotation.</title>
        <authorList>
            <consortium name="The Broad Institute Genomics Platform"/>
            <consortium name="The Broad Institute Genome Sequencing Center for Infectious Disease"/>
            <person name="Wu L."/>
            <person name="Ma J."/>
        </authorList>
    </citation>
    <scope>NUCLEOTIDE SEQUENCE [LARGE SCALE GENOMIC DNA]</scope>
    <source>
        <strain evidence="8">KCTC 42911</strain>
    </source>
</reference>
<evidence type="ECO:0000313" key="7">
    <source>
        <dbReference type="EMBL" id="MFC3613778.1"/>
    </source>
</evidence>
<dbReference type="Proteomes" id="UP001595629">
    <property type="component" value="Unassembled WGS sequence"/>
</dbReference>
<dbReference type="InterPro" id="IPR015500">
    <property type="entry name" value="Peptidase_S8_subtilisin-rel"/>
</dbReference>
<evidence type="ECO:0000256" key="4">
    <source>
        <dbReference type="ARBA" id="ARBA00022825"/>
    </source>
</evidence>